<proteinExistence type="predicted"/>
<comment type="caution">
    <text evidence="1">The sequence shown here is derived from an EMBL/GenBank/DDBJ whole genome shotgun (WGS) entry which is preliminary data.</text>
</comment>
<sequence>MYRLADTGAIVSVLSRLAIEKSLSNKLEDARHAVLLRIVKGLREYRNLYAVQHRLGGRMIYPESLKFLLLYGLALCKSIPLRGGYADAQLDERCAAGYNMMILPVKRLLKLLYPSFIRIDDYLVKGPTSADDWSKVLKRLPLAAESLDPRGLYIYDDGFRFIIWFGRMLSSDIIFNLLGVDLSGLADLSKLNLSELDNDMSRKLMGLLKRLRDSDPAFYQLCHLVRQGEQPREGSLLLANLIEDQIGGTSGYVDWIQQIHRQVQQSA</sequence>
<accession>A0ACC2M6J5</accession>
<keyword evidence="2" id="KW-1185">Reference proteome</keyword>
<reference evidence="1 2" key="1">
    <citation type="journal article" date="2022" name="Hortic Res">
        <title>A haplotype resolved chromosomal level avocado genome allows analysis of novel avocado genes.</title>
        <authorList>
            <person name="Nath O."/>
            <person name="Fletcher S.J."/>
            <person name="Hayward A."/>
            <person name="Shaw L.M."/>
            <person name="Masouleh A.K."/>
            <person name="Furtado A."/>
            <person name="Henry R.J."/>
            <person name="Mitter N."/>
        </authorList>
    </citation>
    <scope>NUCLEOTIDE SEQUENCE [LARGE SCALE GENOMIC DNA]</scope>
    <source>
        <strain evidence="2">cv. Hass</strain>
    </source>
</reference>
<dbReference type="Proteomes" id="UP001234297">
    <property type="component" value="Chromosome 5"/>
</dbReference>
<name>A0ACC2M6J5_PERAE</name>
<evidence type="ECO:0000313" key="2">
    <source>
        <dbReference type="Proteomes" id="UP001234297"/>
    </source>
</evidence>
<protein>
    <submittedName>
        <fullName evidence="1">Uncharacterized protein</fullName>
    </submittedName>
</protein>
<gene>
    <name evidence="1" type="ORF">MRB53_017481</name>
</gene>
<organism evidence="1 2">
    <name type="scientific">Persea americana</name>
    <name type="common">Avocado</name>
    <dbReference type="NCBI Taxonomy" id="3435"/>
    <lineage>
        <taxon>Eukaryota</taxon>
        <taxon>Viridiplantae</taxon>
        <taxon>Streptophyta</taxon>
        <taxon>Embryophyta</taxon>
        <taxon>Tracheophyta</taxon>
        <taxon>Spermatophyta</taxon>
        <taxon>Magnoliopsida</taxon>
        <taxon>Magnoliidae</taxon>
        <taxon>Laurales</taxon>
        <taxon>Lauraceae</taxon>
        <taxon>Persea</taxon>
    </lineage>
</organism>
<evidence type="ECO:0000313" key="1">
    <source>
        <dbReference type="EMBL" id="KAJ8640787.1"/>
    </source>
</evidence>
<dbReference type="EMBL" id="CM056813">
    <property type="protein sequence ID" value="KAJ8640787.1"/>
    <property type="molecule type" value="Genomic_DNA"/>
</dbReference>